<name>A0A7E4URL4_PANRE</name>
<proteinExistence type="predicted"/>
<keyword evidence="3" id="KW-1185">Reference proteome</keyword>
<evidence type="ECO:0000313" key="4">
    <source>
        <dbReference type="WBParaSite" id="Pan_g12004.t1"/>
    </source>
</evidence>
<feature type="compositionally biased region" description="Acidic residues" evidence="1">
    <location>
        <begin position="78"/>
        <end position="87"/>
    </location>
</feature>
<organism evidence="3 4">
    <name type="scientific">Panagrellus redivivus</name>
    <name type="common">Microworm</name>
    <dbReference type="NCBI Taxonomy" id="6233"/>
    <lineage>
        <taxon>Eukaryota</taxon>
        <taxon>Metazoa</taxon>
        <taxon>Ecdysozoa</taxon>
        <taxon>Nematoda</taxon>
        <taxon>Chromadorea</taxon>
        <taxon>Rhabditida</taxon>
        <taxon>Tylenchina</taxon>
        <taxon>Panagrolaimomorpha</taxon>
        <taxon>Panagrolaimoidea</taxon>
        <taxon>Panagrolaimidae</taxon>
        <taxon>Panagrellus</taxon>
    </lineage>
</organism>
<evidence type="ECO:0000256" key="1">
    <source>
        <dbReference type="SAM" id="MobiDB-lite"/>
    </source>
</evidence>
<dbReference type="Proteomes" id="UP000492821">
    <property type="component" value="Unassembled WGS sequence"/>
</dbReference>
<dbReference type="WBParaSite" id="Pan_g12004.t1">
    <property type="protein sequence ID" value="Pan_g12004.t1"/>
    <property type="gene ID" value="Pan_g12004"/>
</dbReference>
<feature type="domain" description="Vps72/YL1 N-terminal" evidence="2">
    <location>
        <begin position="36"/>
        <end position="139"/>
    </location>
</feature>
<reference evidence="4" key="2">
    <citation type="submission" date="2020-10" db="UniProtKB">
        <authorList>
            <consortium name="WormBaseParasite"/>
        </authorList>
    </citation>
    <scope>IDENTIFICATION</scope>
</reference>
<reference evidence="3" key="1">
    <citation type="journal article" date="2013" name="Genetics">
        <title>The draft genome and transcriptome of Panagrellus redivivus are shaped by the harsh demands of a free-living lifestyle.</title>
        <authorList>
            <person name="Srinivasan J."/>
            <person name="Dillman A.R."/>
            <person name="Macchietto M.G."/>
            <person name="Heikkinen L."/>
            <person name="Lakso M."/>
            <person name="Fracchia K.M."/>
            <person name="Antoshechkin I."/>
            <person name="Mortazavi A."/>
            <person name="Wong G."/>
            <person name="Sternberg P.W."/>
        </authorList>
    </citation>
    <scope>NUCLEOTIDE SEQUENCE [LARGE SCALE GENOMIC DNA]</scope>
    <source>
        <strain evidence="3">MT8872</strain>
    </source>
</reference>
<feature type="compositionally biased region" description="Basic and acidic residues" evidence="1">
    <location>
        <begin position="113"/>
        <end position="123"/>
    </location>
</feature>
<feature type="compositionally biased region" description="Basic and acidic residues" evidence="1">
    <location>
        <begin position="40"/>
        <end position="59"/>
    </location>
</feature>
<dbReference type="AlphaFoldDB" id="A0A7E4URL4"/>
<feature type="region of interest" description="Disordered" evidence="1">
    <location>
        <begin position="1"/>
        <end position="132"/>
    </location>
</feature>
<dbReference type="InterPro" id="IPR046757">
    <property type="entry name" value="YL1_N"/>
</dbReference>
<sequence length="259" mass="29443">MSKRSRASSDAGSGSSSDASSDSSEEFVFQPLSLTRARRDRAGNKMHELVQQALEKDAAKAAAAKPEGEDDVYKEFVDVENDQDFEIDQQAHSDSEVDSDFDDSEVDDEPEDAGEKEVQKETRAPVAADKYKKQRTRMLKELSKTQIVPENAVDAKTQERYLKEAALVAKKNREDLVRIESEMERVRNETLTSYGPKVREQKEGMVVIKHYYDEEGRPCRSLMTPEMPKPLVPSQHWLDCQKKLPPKPEGFDDLPYERV</sequence>
<evidence type="ECO:0000259" key="2">
    <source>
        <dbReference type="Pfam" id="PF05764"/>
    </source>
</evidence>
<accession>A0A7E4URL4</accession>
<evidence type="ECO:0000313" key="3">
    <source>
        <dbReference type="Proteomes" id="UP000492821"/>
    </source>
</evidence>
<feature type="compositionally biased region" description="Low complexity" evidence="1">
    <location>
        <begin position="8"/>
        <end position="22"/>
    </location>
</feature>
<protein>
    <submittedName>
        <fullName evidence="4">YL1 domain-containing protein</fullName>
    </submittedName>
</protein>
<feature type="compositionally biased region" description="Acidic residues" evidence="1">
    <location>
        <begin position="96"/>
        <end position="112"/>
    </location>
</feature>
<dbReference type="Pfam" id="PF05764">
    <property type="entry name" value="YL1"/>
    <property type="match status" value="1"/>
</dbReference>